<comment type="catalytic activity">
    <reaction evidence="1">
        <text>ATP + protein L-histidine = ADP + protein N-phospho-L-histidine.</text>
        <dbReference type="EC" id="2.7.13.3"/>
    </reaction>
</comment>
<dbReference type="EC" id="2.7.13.3" evidence="2"/>
<name>A0A6I6HEV4_VARPD</name>
<protein>
    <recommendedName>
        <fullName evidence="2">histidine kinase</fullName>
        <ecNumber evidence="2">2.7.13.3</ecNumber>
    </recommendedName>
</protein>
<feature type="transmembrane region" description="Helical" evidence="3">
    <location>
        <begin position="103"/>
        <end position="122"/>
    </location>
</feature>
<evidence type="ECO:0000313" key="5">
    <source>
        <dbReference type="EMBL" id="QGW81874.1"/>
    </source>
</evidence>
<dbReference type="Pfam" id="PF00512">
    <property type="entry name" value="HisKA"/>
    <property type="match status" value="1"/>
</dbReference>
<dbReference type="AlphaFoldDB" id="A0A6I6HEV4"/>
<dbReference type="InterPro" id="IPR003661">
    <property type="entry name" value="HisK_dim/P_dom"/>
</dbReference>
<keyword evidence="3" id="KW-0812">Transmembrane</keyword>
<sequence>MGACTWRACKTIEVFMFLRSASDPGGGTAAQRSCQGISAPATPEISFKVRINGVRTRLRRRCLGSLAANLAVLPGQTGVVRLSQTRVMKNSSGDRGQPPACPALLIGACLAITGFAGLGLAFRKKARTAWAAEEKLALHQARMSRQALCAQRLEHDLRSPVGAMAVALELLRTADDDDTKREALEVLERQVARMTSLTEQVHEFAQGLND</sequence>
<gene>
    <name evidence="5" type="ORF">GOQ09_09845</name>
</gene>
<keyword evidence="3" id="KW-1133">Transmembrane helix</keyword>
<dbReference type="InterPro" id="IPR036097">
    <property type="entry name" value="HisK_dim/P_sf"/>
</dbReference>
<organism evidence="5 6">
    <name type="scientific">Variovorax paradoxus</name>
    <dbReference type="NCBI Taxonomy" id="34073"/>
    <lineage>
        <taxon>Bacteria</taxon>
        <taxon>Pseudomonadati</taxon>
        <taxon>Pseudomonadota</taxon>
        <taxon>Betaproteobacteria</taxon>
        <taxon>Burkholderiales</taxon>
        <taxon>Comamonadaceae</taxon>
        <taxon>Variovorax</taxon>
    </lineage>
</organism>
<reference evidence="5 6" key="1">
    <citation type="submission" date="2019-12" db="EMBL/GenBank/DDBJ databases">
        <title>Hybrid Genome Assemblies of two High G+C Isolates from Undergraduate Microbiology Courses.</title>
        <authorList>
            <person name="Ne Ville C.J."/>
            <person name="Enright D."/>
            <person name="Hernandez I."/>
            <person name="Dodsworth J."/>
            <person name="Orwin P.M."/>
        </authorList>
    </citation>
    <scope>NUCLEOTIDE SEQUENCE [LARGE SCALE GENOMIC DNA]</scope>
    <source>
        <strain evidence="5 6">CSUSB</strain>
    </source>
</reference>
<dbReference type="SUPFAM" id="SSF47384">
    <property type="entry name" value="Homodimeric domain of signal transducing histidine kinase"/>
    <property type="match status" value="1"/>
</dbReference>
<accession>A0A6I6HEV4</accession>
<dbReference type="Gene3D" id="1.10.287.130">
    <property type="match status" value="1"/>
</dbReference>
<dbReference type="Proteomes" id="UP000425817">
    <property type="component" value="Chromosome"/>
</dbReference>
<evidence type="ECO:0000256" key="2">
    <source>
        <dbReference type="ARBA" id="ARBA00012438"/>
    </source>
</evidence>
<evidence type="ECO:0000256" key="1">
    <source>
        <dbReference type="ARBA" id="ARBA00000085"/>
    </source>
</evidence>
<feature type="transmembrane region" description="Helical" evidence="3">
    <location>
        <begin position="62"/>
        <end position="83"/>
    </location>
</feature>
<evidence type="ECO:0000256" key="3">
    <source>
        <dbReference type="SAM" id="Phobius"/>
    </source>
</evidence>
<dbReference type="GO" id="GO:0000155">
    <property type="term" value="F:phosphorelay sensor kinase activity"/>
    <property type="evidence" value="ECO:0007669"/>
    <property type="project" value="InterPro"/>
</dbReference>
<dbReference type="CDD" id="cd00082">
    <property type="entry name" value="HisKA"/>
    <property type="match status" value="1"/>
</dbReference>
<dbReference type="EMBL" id="CP046622">
    <property type="protein sequence ID" value="QGW81874.1"/>
    <property type="molecule type" value="Genomic_DNA"/>
</dbReference>
<evidence type="ECO:0000259" key="4">
    <source>
        <dbReference type="SMART" id="SM00388"/>
    </source>
</evidence>
<keyword evidence="3" id="KW-0472">Membrane</keyword>
<evidence type="ECO:0000313" key="6">
    <source>
        <dbReference type="Proteomes" id="UP000425817"/>
    </source>
</evidence>
<dbReference type="SMART" id="SM00388">
    <property type="entry name" value="HisKA"/>
    <property type="match status" value="1"/>
</dbReference>
<proteinExistence type="predicted"/>
<feature type="domain" description="Signal transduction histidine kinase dimerisation/phosphoacceptor" evidence="4">
    <location>
        <begin position="145"/>
        <end position="210"/>
    </location>
</feature>